<evidence type="ECO:0000313" key="9">
    <source>
        <dbReference type="Proteomes" id="UP000178092"/>
    </source>
</evidence>
<dbReference type="PANTHER" id="PTHR48111:SF1">
    <property type="entry name" value="TWO-COMPONENT RESPONSE REGULATOR ORR33"/>
    <property type="match status" value="1"/>
</dbReference>
<evidence type="ECO:0000313" key="8">
    <source>
        <dbReference type="EMBL" id="OHA65702.1"/>
    </source>
</evidence>
<evidence type="ECO:0000256" key="5">
    <source>
        <dbReference type="ARBA" id="ARBA00023163"/>
    </source>
</evidence>
<dbReference type="GO" id="GO:0000156">
    <property type="term" value="F:phosphorelay response regulator activity"/>
    <property type="evidence" value="ECO:0007669"/>
    <property type="project" value="TreeGrafter"/>
</dbReference>
<dbReference type="GO" id="GO:0032993">
    <property type="term" value="C:protein-DNA complex"/>
    <property type="evidence" value="ECO:0007669"/>
    <property type="project" value="TreeGrafter"/>
</dbReference>
<gene>
    <name evidence="8" type="ORF">A3C04_02185</name>
</gene>
<dbReference type="InterPro" id="IPR016032">
    <property type="entry name" value="Sig_transdc_resp-reg_C-effctor"/>
</dbReference>
<dbReference type="SUPFAM" id="SSF46894">
    <property type="entry name" value="C-terminal effector domain of the bipartite response regulators"/>
    <property type="match status" value="1"/>
</dbReference>
<proteinExistence type="predicted"/>
<dbReference type="Proteomes" id="UP000178092">
    <property type="component" value="Unassembled WGS sequence"/>
</dbReference>
<dbReference type="GO" id="GO:0000976">
    <property type="term" value="F:transcription cis-regulatory region binding"/>
    <property type="evidence" value="ECO:0007669"/>
    <property type="project" value="TreeGrafter"/>
</dbReference>
<dbReference type="InterPro" id="IPR001867">
    <property type="entry name" value="OmpR/PhoB-type_DNA-bd"/>
</dbReference>
<evidence type="ECO:0000256" key="6">
    <source>
        <dbReference type="PROSITE-ProRule" id="PRU01091"/>
    </source>
</evidence>
<keyword evidence="5" id="KW-0804">Transcription</keyword>
<dbReference type="Gene3D" id="1.10.10.10">
    <property type="entry name" value="Winged helix-like DNA-binding domain superfamily/Winged helix DNA-binding domain"/>
    <property type="match status" value="1"/>
</dbReference>
<keyword evidence="4 6" id="KW-0238">DNA-binding</keyword>
<dbReference type="GO" id="GO:0006355">
    <property type="term" value="P:regulation of DNA-templated transcription"/>
    <property type="evidence" value="ECO:0007669"/>
    <property type="project" value="InterPro"/>
</dbReference>
<keyword evidence="1" id="KW-0597">Phosphoprotein</keyword>
<keyword evidence="2" id="KW-0902">Two-component regulatory system</keyword>
<evidence type="ECO:0000259" key="7">
    <source>
        <dbReference type="PROSITE" id="PS51755"/>
    </source>
</evidence>
<feature type="domain" description="OmpR/PhoB-type" evidence="7">
    <location>
        <begin position="151"/>
        <end position="251"/>
    </location>
</feature>
<dbReference type="CDD" id="cd00383">
    <property type="entry name" value="trans_reg_C"/>
    <property type="match status" value="1"/>
</dbReference>
<feature type="DNA-binding region" description="OmpR/PhoB-type" evidence="6">
    <location>
        <begin position="151"/>
        <end position="251"/>
    </location>
</feature>
<dbReference type="PANTHER" id="PTHR48111">
    <property type="entry name" value="REGULATOR OF RPOS"/>
    <property type="match status" value="1"/>
</dbReference>
<evidence type="ECO:0000256" key="4">
    <source>
        <dbReference type="ARBA" id="ARBA00023125"/>
    </source>
</evidence>
<dbReference type="AlphaFoldDB" id="A0A1G2R0A7"/>
<dbReference type="PROSITE" id="PS51755">
    <property type="entry name" value="OMPR_PHOB"/>
    <property type="match status" value="1"/>
</dbReference>
<comment type="caution">
    <text evidence="8">The sequence shown here is derived from an EMBL/GenBank/DDBJ whole genome shotgun (WGS) entry which is preliminary data.</text>
</comment>
<dbReference type="GO" id="GO:0005829">
    <property type="term" value="C:cytosol"/>
    <property type="evidence" value="ECO:0007669"/>
    <property type="project" value="TreeGrafter"/>
</dbReference>
<name>A0A1G2R0A7_9BACT</name>
<dbReference type="Pfam" id="PF00486">
    <property type="entry name" value="Trans_reg_C"/>
    <property type="match status" value="1"/>
</dbReference>
<keyword evidence="3" id="KW-0805">Transcription regulation</keyword>
<evidence type="ECO:0000256" key="2">
    <source>
        <dbReference type="ARBA" id="ARBA00023012"/>
    </source>
</evidence>
<organism evidence="8 9">
    <name type="scientific">Candidatus Wildermuthbacteria bacterium RIFCSPHIGHO2_02_FULL_45_25</name>
    <dbReference type="NCBI Taxonomy" id="1802450"/>
    <lineage>
        <taxon>Bacteria</taxon>
        <taxon>Candidatus Wildermuthiibacteriota</taxon>
    </lineage>
</organism>
<dbReference type="InterPro" id="IPR036388">
    <property type="entry name" value="WH-like_DNA-bd_sf"/>
</dbReference>
<reference evidence="8 9" key="1">
    <citation type="journal article" date="2016" name="Nat. Commun.">
        <title>Thousands of microbial genomes shed light on interconnected biogeochemical processes in an aquifer system.</title>
        <authorList>
            <person name="Anantharaman K."/>
            <person name="Brown C.T."/>
            <person name="Hug L.A."/>
            <person name="Sharon I."/>
            <person name="Castelle C.J."/>
            <person name="Probst A.J."/>
            <person name="Thomas B.C."/>
            <person name="Singh A."/>
            <person name="Wilkins M.J."/>
            <person name="Karaoz U."/>
            <person name="Brodie E.L."/>
            <person name="Williams K.H."/>
            <person name="Hubbard S.S."/>
            <person name="Banfield J.F."/>
        </authorList>
    </citation>
    <scope>NUCLEOTIDE SEQUENCE [LARGE SCALE GENOMIC DNA]</scope>
</reference>
<dbReference type="EMBL" id="MHTV01000042">
    <property type="protein sequence ID" value="OHA65702.1"/>
    <property type="molecule type" value="Genomic_DNA"/>
</dbReference>
<protein>
    <recommendedName>
        <fullName evidence="7">OmpR/PhoB-type domain-containing protein</fullName>
    </recommendedName>
</protein>
<dbReference type="SMART" id="SM00862">
    <property type="entry name" value="Trans_reg_C"/>
    <property type="match status" value="1"/>
</dbReference>
<evidence type="ECO:0000256" key="1">
    <source>
        <dbReference type="ARBA" id="ARBA00022553"/>
    </source>
</evidence>
<evidence type="ECO:0000256" key="3">
    <source>
        <dbReference type="ARBA" id="ARBA00023015"/>
    </source>
</evidence>
<accession>A0A1G2R0A7</accession>
<dbReference type="InterPro" id="IPR039420">
    <property type="entry name" value="WalR-like"/>
</dbReference>
<sequence>MDQDINVLCISKESDLARQVSYCLTNAILNLLVKLNVKEFSTVKECCRQLRINPRWDMVVTDFRGVALRSLLQSIRDITKAPIVVLHNPGNKEDAIATLAGGAVYIEIQDVWNDLEGLEAHFQGKMMLRLKQREQLSRPETLALVALNPPENVVLYSPEDELVIDVPAHLTWLHGDPLYLTPTERKILLLLVEQYPDTISREKIAARIWGDTTGDDILRKYIQHLRRKLEDDPKNPKWIGTIFGVGYRFLMQLTQRRTSSG</sequence>